<dbReference type="InterPro" id="IPR045341">
    <property type="entry name" value="DUF6532"/>
</dbReference>
<dbReference type="Proteomes" id="UP000054485">
    <property type="component" value="Unassembled WGS sequence"/>
</dbReference>
<evidence type="ECO:0000313" key="5">
    <source>
        <dbReference type="Proteomes" id="UP000054485"/>
    </source>
</evidence>
<dbReference type="Pfam" id="PF20149">
    <property type="entry name" value="DUF6532"/>
    <property type="match status" value="1"/>
</dbReference>
<gene>
    <name evidence="4" type="ORF">CY34DRAFT_19212</name>
</gene>
<reference evidence="4 5" key="1">
    <citation type="submission" date="2014-04" db="EMBL/GenBank/DDBJ databases">
        <authorList>
            <consortium name="DOE Joint Genome Institute"/>
            <person name="Kuo A."/>
            <person name="Ruytinx J."/>
            <person name="Rineau F."/>
            <person name="Colpaert J."/>
            <person name="Kohler A."/>
            <person name="Nagy L.G."/>
            <person name="Floudas D."/>
            <person name="Copeland A."/>
            <person name="Barry K.W."/>
            <person name="Cichocki N."/>
            <person name="Veneault-Fourrey C."/>
            <person name="LaButti K."/>
            <person name="Lindquist E.A."/>
            <person name="Lipzen A."/>
            <person name="Lundell T."/>
            <person name="Morin E."/>
            <person name="Murat C."/>
            <person name="Sun H."/>
            <person name="Tunlid A."/>
            <person name="Henrissat B."/>
            <person name="Grigoriev I.V."/>
            <person name="Hibbett D.S."/>
            <person name="Martin F."/>
            <person name="Nordberg H.P."/>
            <person name="Cantor M.N."/>
            <person name="Hua S.X."/>
        </authorList>
    </citation>
    <scope>NUCLEOTIDE SEQUENCE [LARGE SCALE GENOMIC DNA]</scope>
    <source>
        <strain evidence="4 5">UH-Slu-Lm8-n1</strain>
    </source>
</reference>
<feature type="transmembrane region" description="Helical" evidence="2">
    <location>
        <begin position="375"/>
        <end position="397"/>
    </location>
</feature>
<dbReference type="STRING" id="930992.A0A0D0AJS3"/>
<name>A0A0D0AJS3_9AGAM</name>
<feature type="domain" description="DUF6532" evidence="3">
    <location>
        <begin position="214"/>
        <end position="385"/>
    </location>
</feature>
<reference evidence="5" key="2">
    <citation type="submission" date="2015-01" db="EMBL/GenBank/DDBJ databases">
        <title>Evolutionary Origins and Diversification of the Mycorrhizal Mutualists.</title>
        <authorList>
            <consortium name="DOE Joint Genome Institute"/>
            <consortium name="Mycorrhizal Genomics Consortium"/>
            <person name="Kohler A."/>
            <person name="Kuo A."/>
            <person name="Nagy L.G."/>
            <person name="Floudas D."/>
            <person name="Copeland A."/>
            <person name="Barry K.W."/>
            <person name="Cichocki N."/>
            <person name="Veneault-Fourrey C."/>
            <person name="LaButti K."/>
            <person name="Lindquist E.A."/>
            <person name="Lipzen A."/>
            <person name="Lundell T."/>
            <person name="Morin E."/>
            <person name="Murat C."/>
            <person name="Riley R."/>
            <person name="Ohm R."/>
            <person name="Sun H."/>
            <person name="Tunlid A."/>
            <person name="Henrissat B."/>
            <person name="Grigoriev I.V."/>
            <person name="Hibbett D.S."/>
            <person name="Martin F."/>
        </authorList>
    </citation>
    <scope>NUCLEOTIDE SEQUENCE [LARGE SCALE GENOMIC DNA]</scope>
    <source>
        <strain evidence="5">UH-Slu-Lm8-n1</strain>
    </source>
</reference>
<sequence>MSRKAKGRRATSPTPTPPVSKPKGRQKAGSTLQVPDEQYEEFLKFQAQKKKETESSRKEDVRRKVDALLEEESDMEQEVLIDKKRKRVTRTRSAAAEPDTEDVDIEDDANPSDILPPVGPVKMKTPAAALDESDVLEVTNQAQADSSDEEGDISNSTATTRVRRTNGLIQVKDESTDDTTDRQWRKRITKGDIKPLTTLASLKKDGCGPLVDHAHQLLRINVALENAFPGPSADVQDSFTWDCIKEAAKDPGSPLKPMLEKVGRDDVLKSRAIAYVWSGASQLRGELVRKARDIVIFQLQQMRPKEISDIANWLLTTKKDPFFCGELDLKAKTFNKNLPFRAPLLRQLLYSQFFQGPGSEGIAYMERFQKLPNNLMALLATAVNNIFSLSYLGVVLITEGLI</sequence>
<dbReference type="HOGENOM" id="CLU_685450_0_0_1"/>
<keyword evidence="2" id="KW-1133">Transmembrane helix</keyword>
<evidence type="ECO:0000259" key="3">
    <source>
        <dbReference type="Pfam" id="PF20149"/>
    </source>
</evidence>
<proteinExistence type="predicted"/>
<feature type="compositionally biased region" description="Acidic residues" evidence="1">
    <location>
        <begin position="68"/>
        <end position="79"/>
    </location>
</feature>
<evidence type="ECO:0000256" key="1">
    <source>
        <dbReference type="SAM" id="MobiDB-lite"/>
    </source>
</evidence>
<feature type="region of interest" description="Disordered" evidence="1">
    <location>
        <begin position="1"/>
        <end position="120"/>
    </location>
</feature>
<keyword evidence="5" id="KW-1185">Reference proteome</keyword>
<organism evidence="4 5">
    <name type="scientific">Suillus luteus UH-Slu-Lm8-n1</name>
    <dbReference type="NCBI Taxonomy" id="930992"/>
    <lineage>
        <taxon>Eukaryota</taxon>
        <taxon>Fungi</taxon>
        <taxon>Dikarya</taxon>
        <taxon>Basidiomycota</taxon>
        <taxon>Agaricomycotina</taxon>
        <taxon>Agaricomycetes</taxon>
        <taxon>Agaricomycetidae</taxon>
        <taxon>Boletales</taxon>
        <taxon>Suillineae</taxon>
        <taxon>Suillaceae</taxon>
        <taxon>Suillus</taxon>
    </lineage>
</organism>
<evidence type="ECO:0000313" key="4">
    <source>
        <dbReference type="EMBL" id="KIK32203.1"/>
    </source>
</evidence>
<dbReference type="EMBL" id="KN836345">
    <property type="protein sequence ID" value="KIK32203.1"/>
    <property type="molecule type" value="Genomic_DNA"/>
</dbReference>
<feature type="compositionally biased region" description="Basic and acidic residues" evidence="1">
    <location>
        <begin position="49"/>
        <end position="67"/>
    </location>
</feature>
<keyword evidence="2" id="KW-0812">Transmembrane</keyword>
<dbReference type="OrthoDB" id="2634476at2759"/>
<dbReference type="InParanoid" id="A0A0D0AJS3"/>
<protein>
    <recommendedName>
        <fullName evidence="3">DUF6532 domain-containing protein</fullName>
    </recommendedName>
</protein>
<accession>A0A0D0AJS3</accession>
<dbReference type="AlphaFoldDB" id="A0A0D0AJS3"/>
<evidence type="ECO:0000256" key="2">
    <source>
        <dbReference type="SAM" id="Phobius"/>
    </source>
</evidence>
<keyword evidence="2" id="KW-0472">Membrane</keyword>
<feature type="compositionally biased region" description="Acidic residues" evidence="1">
    <location>
        <begin position="98"/>
        <end position="110"/>
    </location>
</feature>